<keyword evidence="3" id="KW-0804">Transcription</keyword>
<dbReference type="GO" id="GO:0003677">
    <property type="term" value="F:DNA binding"/>
    <property type="evidence" value="ECO:0007669"/>
    <property type="project" value="UniProtKB-KW"/>
</dbReference>
<proteinExistence type="predicted"/>
<evidence type="ECO:0000259" key="4">
    <source>
        <dbReference type="PROSITE" id="PS51118"/>
    </source>
</evidence>
<comment type="caution">
    <text evidence="5">The sequence shown here is derived from an EMBL/GenBank/DDBJ whole genome shotgun (WGS) entry which is preliminary data.</text>
</comment>
<reference evidence="5 6" key="1">
    <citation type="submission" date="2019-12" db="EMBL/GenBank/DDBJ databases">
        <title>Whole-genome analyses of novel actinobacteria.</title>
        <authorList>
            <person name="Sahin N."/>
            <person name="Saygin H."/>
        </authorList>
    </citation>
    <scope>NUCLEOTIDE SEQUENCE [LARGE SCALE GENOMIC DNA]</scope>
    <source>
        <strain evidence="5 6">KC615</strain>
    </source>
</reference>
<accession>A0A6I4W2G6</accession>
<dbReference type="RefSeq" id="WP_160801863.1">
    <property type="nucleotide sequence ID" value="NZ_WUUL01000008.1"/>
</dbReference>
<dbReference type="InterPro" id="IPR002577">
    <property type="entry name" value="HTH_HxlR"/>
</dbReference>
<dbReference type="Gene3D" id="1.10.10.10">
    <property type="entry name" value="Winged helix-like DNA-binding domain superfamily/Winged helix DNA-binding domain"/>
    <property type="match status" value="1"/>
</dbReference>
<dbReference type="AlphaFoldDB" id="A0A6I4W2G6"/>
<evidence type="ECO:0000256" key="2">
    <source>
        <dbReference type="ARBA" id="ARBA00023125"/>
    </source>
</evidence>
<organism evidence="5 6">
    <name type="scientific">Shimazuella alba</name>
    <dbReference type="NCBI Taxonomy" id="2690964"/>
    <lineage>
        <taxon>Bacteria</taxon>
        <taxon>Bacillati</taxon>
        <taxon>Bacillota</taxon>
        <taxon>Bacilli</taxon>
        <taxon>Bacillales</taxon>
        <taxon>Thermoactinomycetaceae</taxon>
        <taxon>Shimazuella</taxon>
    </lineage>
</organism>
<gene>
    <name evidence="5" type="ORF">GSM42_12415</name>
</gene>
<dbReference type="PANTHER" id="PTHR33204">
    <property type="entry name" value="TRANSCRIPTIONAL REGULATOR, MARR FAMILY"/>
    <property type="match status" value="1"/>
</dbReference>
<evidence type="ECO:0000256" key="1">
    <source>
        <dbReference type="ARBA" id="ARBA00023015"/>
    </source>
</evidence>
<dbReference type="InterPro" id="IPR036388">
    <property type="entry name" value="WH-like_DNA-bd_sf"/>
</dbReference>
<evidence type="ECO:0000256" key="3">
    <source>
        <dbReference type="ARBA" id="ARBA00023163"/>
    </source>
</evidence>
<keyword evidence="1" id="KW-0805">Transcription regulation</keyword>
<feature type="domain" description="HTH hxlR-type" evidence="4">
    <location>
        <begin position="40"/>
        <end position="131"/>
    </location>
</feature>
<dbReference type="EMBL" id="WUUL01000008">
    <property type="protein sequence ID" value="MXQ54502.1"/>
    <property type="molecule type" value="Genomic_DNA"/>
</dbReference>
<name>A0A6I4W2G6_9BACL</name>
<dbReference type="Pfam" id="PF01638">
    <property type="entry name" value="HxlR"/>
    <property type="match status" value="1"/>
</dbReference>
<dbReference type="PROSITE" id="PS51118">
    <property type="entry name" value="HTH_HXLR"/>
    <property type="match status" value="1"/>
</dbReference>
<keyword evidence="2" id="KW-0238">DNA-binding</keyword>
<dbReference type="InterPro" id="IPR036390">
    <property type="entry name" value="WH_DNA-bd_sf"/>
</dbReference>
<evidence type="ECO:0000313" key="6">
    <source>
        <dbReference type="Proteomes" id="UP000430692"/>
    </source>
</evidence>
<protein>
    <recommendedName>
        <fullName evidence="4">HTH hxlR-type domain-containing protein</fullName>
    </recommendedName>
</protein>
<dbReference type="PANTHER" id="PTHR33204:SF18">
    <property type="entry name" value="TRANSCRIPTIONAL REGULATORY PROTEIN"/>
    <property type="match status" value="1"/>
</dbReference>
<dbReference type="SUPFAM" id="SSF46785">
    <property type="entry name" value="Winged helix' DNA-binding domain"/>
    <property type="match status" value="1"/>
</dbReference>
<dbReference type="Proteomes" id="UP000430692">
    <property type="component" value="Unassembled WGS sequence"/>
</dbReference>
<sequence>MIDSLAPIQMLKCFFISYGREVAAREGQVTMAKVNQQGIAAIQKAIQLISKKWSFPIISQLCYGPIHFNQLKQKFIGVSVTALRETLHHLERHRVIKRQVYSTKPVYIEYSLSNEGREFIRVLLGIRKWSD</sequence>
<evidence type="ECO:0000313" key="5">
    <source>
        <dbReference type="EMBL" id="MXQ54502.1"/>
    </source>
</evidence>
<keyword evidence="6" id="KW-1185">Reference proteome</keyword>